<comment type="caution">
    <text evidence="1">The sequence shown here is derived from an EMBL/GenBank/DDBJ whole genome shotgun (WGS) entry which is preliminary data.</text>
</comment>
<proteinExistence type="predicted"/>
<sequence>MRVVVLFLLCLSSFLFRISDKNYAHLAHNRDVYTSYKPIKLFVQFKSNKIAHSYAIIRNGDFEEHETEVFNVESEDDSPVFARRDVLISDNALAIIYTSLLHCYHAYLKEKLPFCTHLTYISSYKYILQRVLRI</sequence>
<evidence type="ECO:0000313" key="2">
    <source>
        <dbReference type="Proteomes" id="UP001501411"/>
    </source>
</evidence>
<dbReference type="RefSeq" id="WP_345232931.1">
    <property type="nucleotide sequence ID" value="NZ_BAABIQ010000041.1"/>
</dbReference>
<dbReference type="Proteomes" id="UP001501411">
    <property type="component" value="Unassembled WGS sequence"/>
</dbReference>
<organism evidence="1 2">
    <name type="scientific">Olivibacter ginsenosidimutans</name>
    <dbReference type="NCBI Taxonomy" id="1176537"/>
    <lineage>
        <taxon>Bacteria</taxon>
        <taxon>Pseudomonadati</taxon>
        <taxon>Bacteroidota</taxon>
        <taxon>Sphingobacteriia</taxon>
        <taxon>Sphingobacteriales</taxon>
        <taxon>Sphingobacteriaceae</taxon>
        <taxon>Olivibacter</taxon>
    </lineage>
</organism>
<dbReference type="EMBL" id="BAABIQ010000041">
    <property type="protein sequence ID" value="GAA4800196.1"/>
    <property type="molecule type" value="Genomic_DNA"/>
</dbReference>
<gene>
    <name evidence="1" type="ORF">GCM10023231_31210</name>
</gene>
<keyword evidence="2" id="KW-1185">Reference proteome</keyword>
<protein>
    <submittedName>
        <fullName evidence="1">Uncharacterized protein</fullName>
    </submittedName>
</protein>
<accession>A0ABP9BT82</accession>
<name>A0ABP9BT82_9SPHI</name>
<evidence type="ECO:0000313" key="1">
    <source>
        <dbReference type="EMBL" id="GAA4800196.1"/>
    </source>
</evidence>
<reference evidence="2" key="1">
    <citation type="journal article" date="2019" name="Int. J. Syst. Evol. Microbiol.">
        <title>The Global Catalogue of Microorganisms (GCM) 10K type strain sequencing project: providing services to taxonomists for standard genome sequencing and annotation.</title>
        <authorList>
            <consortium name="The Broad Institute Genomics Platform"/>
            <consortium name="The Broad Institute Genome Sequencing Center for Infectious Disease"/>
            <person name="Wu L."/>
            <person name="Ma J."/>
        </authorList>
    </citation>
    <scope>NUCLEOTIDE SEQUENCE [LARGE SCALE GENOMIC DNA]</scope>
    <source>
        <strain evidence="2">JCM 18200</strain>
    </source>
</reference>